<feature type="transmembrane region" description="Helical" evidence="5">
    <location>
        <begin position="281"/>
        <end position="302"/>
    </location>
</feature>
<dbReference type="Pfam" id="PF23262">
    <property type="entry name" value="NFD4_C"/>
    <property type="match status" value="1"/>
</dbReference>
<feature type="transmembrane region" description="Helical" evidence="5">
    <location>
        <begin position="173"/>
        <end position="191"/>
    </location>
</feature>
<feature type="transmembrane region" description="Helical" evidence="5">
    <location>
        <begin position="197"/>
        <end position="219"/>
    </location>
</feature>
<dbReference type="Gene3D" id="1.20.1250.20">
    <property type="entry name" value="MFS general substrate transporter like domains"/>
    <property type="match status" value="1"/>
</dbReference>
<name>A0AAW2CPK9_9ROSI</name>
<dbReference type="GO" id="GO:0016020">
    <property type="term" value="C:membrane"/>
    <property type="evidence" value="ECO:0007669"/>
    <property type="project" value="UniProtKB-SubCell"/>
</dbReference>
<feature type="transmembrane region" description="Helical" evidence="5">
    <location>
        <begin position="16"/>
        <end position="36"/>
    </location>
</feature>
<evidence type="ECO:0000256" key="5">
    <source>
        <dbReference type="SAM" id="Phobius"/>
    </source>
</evidence>
<organism evidence="7 8">
    <name type="scientific">Lithocarpus litseifolius</name>
    <dbReference type="NCBI Taxonomy" id="425828"/>
    <lineage>
        <taxon>Eukaryota</taxon>
        <taxon>Viridiplantae</taxon>
        <taxon>Streptophyta</taxon>
        <taxon>Embryophyta</taxon>
        <taxon>Tracheophyta</taxon>
        <taxon>Spermatophyta</taxon>
        <taxon>Magnoliopsida</taxon>
        <taxon>eudicotyledons</taxon>
        <taxon>Gunneridae</taxon>
        <taxon>Pentapetalae</taxon>
        <taxon>rosids</taxon>
        <taxon>fabids</taxon>
        <taxon>Fagales</taxon>
        <taxon>Fagaceae</taxon>
        <taxon>Lithocarpus</taxon>
    </lineage>
</organism>
<evidence type="ECO:0000256" key="2">
    <source>
        <dbReference type="ARBA" id="ARBA00022692"/>
    </source>
</evidence>
<keyword evidence="4 5" id="KW-0472">Membrane</keyword>
<dbReference type="Proteomes" id="UP001459277">
    <property type="component" value="Unassembled WGS sequence"/>
</dbReference>
<dbReference type="SUPFAM" id="SSF103473">
    <property type="entry name" value="MFS general substrate transporter"/>
    <property type="match status" value="1"/>
</dbReference>
<dbReference type="InterPro" id="IPR056555">
    <property type="entry name" value="NFD4_C"/>
</dbReference>
<accession>A0AAW2CPK9</accession>
<gene>
    <name evidence="7" type="ORF">SO802_018950</name>
</gene>
<sequence>MAMTLTQQRVNFSGTAYMASAIVACVFVFLPGVVTIRQEVLLWRQIREHPNDIIIEKLQPDELQQNPSKKVEEPKKSFFVDIFNKPPRGEDYSILQAIFSIDMLIIFIATLVGLGSCLTAIDNLGQIGEALLYEQKTVKTFVSMVSIWNYSGRVFSGFISEILLMKYKVPRPVLLSAVLFLLSIGLVMITFPFSGSIYVASLIIGFTFGAQLPLVFAIISEIFGLKHYSTLFNCGQMPSPIGSYLFNKELTGRLYDREAKKMPGLGGQKNKVCKGVQCFNLSFKVMALATLIAAFVSVILVVRTKEFYKGDLYKRYRGDSYMKVEEEEKKKDTTAAAK</sequence>
<keyword evidence="2 5" id="KW-0812">Transmembrane</keyword>
<keyword evidence="8" id="KW-1185">Reference proteome</keyword>
<comment type="caution">
    <text evidence="7">The sequence shown here is derived from an EMBL/GenBank/DDBJ whole genome shotgun (WGS) entry which is preliminary data.</text>
</comment>
<evidence type="ECO:0000313" key="8">
    <source>
        <dbReference type="Proteomes" id="UP001459277"/>
    </source>
</evidence>
<protein>
    <recommendedName>
        <fullName evidence="6">NFD4 C-terminal domain-containing protein</fullName>
    </recommendedName>
</protein>
<evidence type="ECO:0000256" key="3">
    <source>
        <dbReference type="ARBA" id="ARBA00022989"/>
    </source>
</evidence>
<keyword evidence="3 5" id="KW-1133">Transmembrane helix</keyword>
<dbReference type="InterPro" id="IPR036259">
    <property type="entry name" value="MFS_trans_sf"/>
</dbReference>
<evidence type="ECO:0000256" key="4">
    <source>
        <dbReference type="ARBA" id="ARBA00023136"/>
    </source>
</evidence>
<dbReference type="PANTHER" id="PTHR21576">
    <property type="entry name" value="UNCHARACTERIZED NODULIN-LIKE PROTEIN"/>
    <property type="match status" value="1"/>
</dbReference>
<comment type="subcellular location">
    <subcellularLocation>
        <location evidence="1">Membrane</location>
        <topology evidence="1">Multi-pass membrane protein</topology>
    </subcellularLocation>
</comment>
<dbReference type="EMBL" id="JAZDWU010000006">
    <property type="protein sequence ID" value="KAK9999347.1"/>
    <property type="molecule type" value="Genomic_DNA"/>
</dbReference>
<evidence type="ECO:0000256" key="1">
    <source>
        <dbReference type="ARBA" id="ARBA00004141"/>
    </source>
</evidence>
<dbReference type="AlphaFoldDB" id="A0AAW2CPK9"/>
<evidence type="ECO:0000313" key="7">
    <source>
        <dbReference type="EMBL" id="KAK9999347.1"/>
    </source>
</evidence>
<feature type="domain" description="NFD4 C-terminal" evidence="6">
    <location>
        <begin position="100"/>
        <end position="308"/>
    </location>
</feature>
<evidence type="ECO:0000259" key="6">
    <source>
        <dbReference type="Pfam" id="PF23262"/>
    </source>
</evidence>
<proteinExistence type="predicted"/>
<feature type="transmembrane region" description="Helical" evidence="5">
    <location>
        <begin position="94"/>
        <end position="121"/>
    </location>
</feature>
<dbReference type="PANTHER" id="PTHR21576:SF29">
    <property type="entry name" value="NODULIN-LIKE DOMAIN-CONTAINING PROTEIN"/>
    <property type="match status" value="1"/>
</dbReference>
<reference evidence="7 8" key="1">
    <citation type="submission" date="2024-01" db="EMBL/GenBank/DDBJ databases">
        <title>A telomere-to-telomere, gap-free genome of sweet tea (Lithocarpus litseifolius).</title>
        <authorList>
            <person name="Zhou J."/>
        </authorList>
    </citation>
    <scope>NUCLEOTIDE SEQUENCE [LARGE SCALE GENOMIC DNA]</scope>
    <source>
        <strain evidence="7">Zhou-2022a</strain>
        <tissue evidence="7">Leaf</tissue>
    </source>
</reference>